<dbReference type="InterPro" id="IPR039204">
    <property type="entry name" value="MRS2-like"/>
</dbReference>
<keyword evidence="17" id="KW-1185">Reference proteome</keyword>
<evidence type="ECO:0000256" key="5">
    <source>
        <dbReference type="ARBA" id="ARBA00022792"/>
    </source>
</evidence>
<keyword evidence="9 14" id="KW-0406">Ion transport</keyword>
<dbReference type="Gene3D" id="2.40.128.330">
    <property type="match status" value="1"/>
</dbReference>
<sequence length="421" mass="47841">MFFISTTIHVISLVTLFVMDSHLRAGTETRAMLLSHIFGRLKIVPSRVLPRIRCATSVRTQSTSTAAILLQKNLAQRNKSLYNDSGDTLRCTILDSQGNLGTPSLEVRREDLIYKHGLLPRDLRKIEKSRKNDLVPIILVRENSILISLLTIRALVKSDNVILFDQVGHSLESRPHRDFVNDLRMRLRNQDGNGITKDPLPYEFRALESIFISALSNLTAEMKVNLTVTRGILQDLETGITRDKLRFLLVQNKKLSIFYKKVTLMGEMIDDLLEQDDVLCEMYLTSKKMGIYRDEKDHAEIEMLLETYYAHVGEVVQTIGSAISDVRTTEEIINIILDSNRNQLMLLGLRFSIGLLALGSALYVASLYGMNLENYIEEGNVGFVLVTTVSVISMAIIFTYSVRRLHRLQKMTLTERHTPKV</sequence>
<comment type="subunit">
    <text evidence="13">Forms homooligomers. Interacts with MRS2.</text>
</comment>
<protein>
    <recommendedName>
        <fullName evidence="14">Magnesium transporter</fullName>
    </recommendedName>
</protein>
<feature type="transmembrane region" description="Helical" evidence="14">
    <location>
        <begin position="347"/>
        <end position="369"/>
    </location>
</feature>
<dbReference type="FunCoup" id="C5DIF5">
    <property type="interactions" value="347"/>
</dbReference>
<comment type="subcellular location">
    <subcellularLocation>
        <location evidence="1 14">Mitochondrion inner membrane</location>
        <topology evidence="1 14">Multi-pass membrane protein</topology>
    </subcellularLocation>
</comment>
<keyword evidence="10" id="KW-0496">Mitochondrion</keyword>
<dbReference type="GO" id="GO:0005743">
    <property type="term" value="C:mitochondrial inner membrane"/>
    <property type="evidence" value="ECO:0007669"/>
    <property type="project" value="UniProtKB-SubCell"/>
</dbReference>
<keyword evidence="11 14" id="KW-0472">Membrane</keyword>
<dbReference type="GO" id="GO:0015095">
    <property type="term" value="F:magnesium ion transmembrane transporter activity"/>
    <property type="evidence" value="ECO:0007669"/>
    <property type="project" value="TreeGrafter"/>
</dbReference>
<keyword evidence="4 14" id="KW-0812">Transmembrane</keyword>
<proteinExistence type="inferred from homology"/>
<dbReference type="PANTHER" id="PTHR13890">
    <property type="entry name" value="RNA SPLICING PROTEIN MRS2, MITOCHONDRIAL"/>
    <property type="match status" value="1"/>
</dbReference>
<evidence type="ECO:0000313" key="16">
    <source>
        <dbReference type="EMBL" id="CAR23566.1"/>
    </source>
</evidence>
<keyword evidence="6 14" id="KW-0460">Magnesium</keyword>
<evidence type="ECO:0000256" key="15">
    <source>
        <dbReference type="SAM" id="SignalP"/>
    </source>
</evidence>
<dbReference type="Proteomes" id="UP000002036">
    <property type="component" value="Chromosome E"/>
</dbReference>
<evidence type="ECO:0000256" key="4">
    <source>
        <dbReference type="ARBA" id="ARBA00022692"/>
    </source>
</evidence>
<evidence type="ECO:0000256" key="14">
    <source>
        <dbReference type="RuleBase" id="RU366042"/>
    </source>
</evidence>
<evidence type="ECO:0000256" key="2">
    <source>
        <dbReference type="ARBA" id="ARBA00009765"/>
    </source>
</evidence>
<evidence type="ECO:0000256" key="11">
    <source>
        <dbReference type="ARBA" id="ARBA00023136"/>
    </source>
</evidence>
<keyword evidence="3 14" id="KW-0813">Transport</keyword>
<evidence type="ECO:0000256" key="6">
    <source>
        <dbReference type="ARBA" id="ARBA00022842"/>
    </source>
</evidence>
<comment type="similarity">
    <text evidence="2 14">Belongs to the CorA metal ion transporter (MIT) (TC 1.A.35) family.</text>
</comment>
<evidence type="ECO:0000256" key="3">
    <source>
        <dbReference type="ARBA" id="ARBA00022448"/>
    </source>
</evidence>
<keyword evidence="5 14" id="KW-0999">Mitochondrion inner membrane</keyword>
<feature type="transmembrane region" description="Helical" evidence="14">
    <location>
        <begin position="381"/>
        <end position="402"/>
    </location>
</feature>
<reference evidence="16 17" key="1">
    <citation type="journal article" date="2009" name="Genome Res.">
        <title>Comparative genomics of protoploid Saccharomycetaceae.</title>
        <authorList>
            <consortium name="The Genolevures Consortium"/>
            <person name="Souciet J.-L."/>
            <person name="Dujon B."/>
            <person name="Gaillardin C."/>
            <person name="Johnston M."/>
            <person name="Baret P.V."/>
            <person name="Cliften P."/>
            <person name="Sherman D.J."/>
            <person name="Weissenbach J."/>
            <person name="Westhof E."/>
            <person name="Wincker P."/>
            <person name="Jubin C."/>
            <person name="Poulain J."/>
            <person name="Barbe V."/>
            <person name="Segurens B."/>
            <person name="Artiguenave F."/>
            <person name="Anthouard V."/>
            <person name="Vacherie B."/>
            <person name="Val M.-E."/>
            <person name="Fulton R.S."/>
            <person name="Minx P."/>
            <person name="Wilson R."/>
            <person name="Durrens P."/>
            <person name="Jean G."/>
            <person name="Marck C."/>
            <person name="Martin T."/>
            <person name="Nikolski M."/>
            <person name="Rolland T."/>
            <person name="Seret M.-L."/>
            <person name="Casaregola S."/>
            <person name="Despons L."/>
            <person name="Fairhead C."/>
            <person name="Fischer G."/>
            <person name="Lafontaine I."/>
            <person name="Leh V."/>
            <person name="Lemaire M."/>
            <person name="de Montigny J."/>
            <person name="Neuveglise C."/>
            <person name="Thierry A."/>
            <person name="Blanc-Lenfle I."/>
            <person name="Bleykasten C."/>
            <person name="Diffels J."/>
            <person name="Fritsch E."/>
            <person name="Frangeul L."/>
            <person name="Goeffon A."/>
            <person name="Jauniaux N."/>
            <person name="Kachouri-Lafond R."/>
            <person name="Payen C."/>
            <person name="Potier S."/>
            <person name="Pribylova L."/>
            <person name="Ozanne C."/>
            <person name="Richard G.-F."/>
            <person name="Sacerdot C."/>
            <person name="Straub M.-L."/>
            <person name="Talla E."/>
        </authorList>
    </citation>
    <scope>NUCLEOTIDE SEQUENCE [LARGE SCALE GENOMIC DNA]</scope>
    <source>
        <strain evidence="17">ATCC 56472 / CBS 6340 / NRRL Y-8284</strain>
    </source>
</reference>
<feature type="chain" id="PRO_5002950388" description="Magnesium transporter" evidence="15">
    <location>
        <begin position="26"/>
        <end position="421"/>
    </location>
</feature>
<evidence type="ECO:0000256" key="13">
    <source>
        <dbReference type="ARBA" id="ARBA00038721"/>
    </source>
</evidence>
<dbReference type="CDD" id="cd12823">
    <property type="entry name" value="Mrs2_Mfm1p-like"/>
    <property type="match status" value="1"/>
</dbReference>
<dbReference type="OMA" id="TRNNCII"/>
<evidence type="ECO:0000256" key="7">
    <source>
        <dbReference type="ARBA" id="ARBA00022946"/>
    </source>
</evidence>
<dbReference type="FunFam" id="2.40.128.330:FF:000002">
    <property type="entry name" value="Inner membrane magnesium transporter mrs2"/>
    <property type="match status" value="1"/>
</dbReference>
<dbReference type="eggNOG" id="KOG2662">
    <property type="taxonomic scope" value="Eukaryota"/>
</dbReference>
<accession>C5DIF5</accession>
<name>C5DIF5_LACTC</name>
<organism evidence="16 17">
    <name type="scientific">Lachancea thermotolerans (strain ATCC 56472 / CBS 6340 / NRRL Y-8284)</name>
    <name type="common">Yeast</name>
    <name type="synonym">Kluyveromyces thermotolerans</name>
    <dbReference type="NCBI Taxonomy" id="559295"/>
    <lineage>
        <taxon>Eukaryota</taxon>
        <taxon>Fungi</taxon>
        <taxon>Dikarya</taxon>
        <taxon>Ascomycota</taxon>
        <taxon>Saccharomycotina</taxon>
        <taxon>Saccharomycetes</taxon>
        <taxon>Saccharomycetales</taxon>
        <taxon>Saccharomycetaceae</taxon>
        <taxon>Lachancea</taxon>
    </lineage>
</organism>
<dbReference type="PANTHER" id="PTHR13890:SF0">
    <property type="entry name" value="MAGNESIUM TRANSPORTER MRS2 HOMOLOG, MITOCHONDRIAL"/>
    <property type="match status" value="1"/>
</dbReference>
<evidence type="ECO:0000256" key="10">
    <source>
        <dbReference type="ARBA" id="ARBA00023128"/>
    </source>
</evidence>
<evidence type="ECO:0000256" key="8">
    <source>
        <dbReference type="ARBA" id="ARBA00022989"/>
    </source>
</evidence>
<dbReference type="RefSeq" id="XP_002554003.1">
    <property type="nucleotide sequence ID" value="XM_002553957.1"/>
</dbReference>
<evidence type="ECO:0000256" key="1">
    <source>
        <dbReference type="ARBA" id="ARBA00004448"/>
    </source>
</evidence>
<dbReference type="HOGENOM" id="CLU_025144_1_0_1"/>
<evidence type="ECO:0000256" key="9">
    <source>
        <dbReference type="ARBA" id="ARBA00023065"/>
    </source>
</evidence>
<dbReference type="KEGG" id="lth:KLTH0E12122g"/>
<dbReference type="Gene3D" id="1.20.58.340">
    <property type="entry name" value="Magnesium transport protein CorA, transmembrane region"/>
    <property type="match status" value="1"/>
</dbReference>
<dbReference type="InParanoid" id="C5DIF5"/>
<dbReference type="OrthoDB" id="10251508at2759"/>
<evidence type="ECO:0000313" key="17">
    <source>
        <dbReference type="Proteomes" id="UP000002036"/>
    </source>
</evidence>
<dbReference type="GO" id="GO:0045016">
    <property type="term" value="P:mitochondrial magnesium ion transmembrane transport"/>
    <property type="evidence" value="ECO:0007669"/>
    <property type="project" value="TreeGrafter"/>
</dbReference>
<dbReference type="Pfam" id="PF22099">
    <property type="entry name" value="MRS2-like"/>
    <property type="match status" value="1"/>
</dbReference>
<feature type="signal peptide" evidence="15">
    <location>
        <begin position="1"/>
        <end position="25"/>
    </location>
</feature>
<dbReference type="EMBL" id="CU928169">
    <property type="protein sequence ID" value="CAR23566.1"/>
    <property type="molecule type" value="Genomic_DNA"/>
</dbReference>
<keyword evidence="7" id="KW-0809">Transit peptide</keyword>
<keyword evidence="15" id="KW-0732">Signal</keyword>
<comment type="function">
    <text evidence="12">Mitochondrial inner membrane magnesium transporter required for mitochondrial magnesium homeostasis. Modulates the conductance of the MRS2 channel. Involved in the splicing of mRNA group II introns in mitochondria by affecting mitochondrial magnesium concentrations, which are critical for group II intron splicing.</text>
</comment>
<keyword evidence="8 14" id="KW-1133">Transmembrane helix</keyword>
<gene>
    <name evidence="16" type="ordered locus">KLTH0E12122g</name>
</gene>
<dbReference type="AlphaFoldDB" id="C5DIF5"/>
<evidence type="ECO:0000256" key="12">
    <source>
        <dbReference type="ARBA" id="ARBA00037564"/>
    </source>
</evidence>
<dbReference type="GeneID" id="8292171"/>